<sequence length="455" mass="52070">MGNGTRNDSISSADKKEKKSLFGKGGKDIVKKGISFGPLPVVAYDADRGFQYGALLNIYDFGDGSHYPHPRQQWYIEASAYTKGTQQYFLSYDTKHLIPSVRMSVAATCIYDKAMDFYGYNGYQSYVDVDNLRYWKKADDKTGIRPEYMTAFYRVERLHVSAKADFVGNIWNNKLFWQGSYYFSWTRMRSINRASINKGKDSVEMFSGQTLFDKYKDWGIIREDEGDGGFVSALRVGLMYDSRDFEAAPSRGIWAEANMTAAPRILGTTHPFYRYMAIFRHYVPIVDERLVFAYRLNYIGTIGSSLPYYLMPLYSTIGKDYDRDGIGGYRTVRGVSRDRVMGLDVGFFNAELRWRFISFPLWRQNVALAVNAFCDGAIVTRGYDMSYRGDEGNVQMKKEYEKYVNTAKPDGLHAAAGGGLRVIINRNFIVAFEYAYPFNRQDGNGSFYINTGYLF</sequence>
<comment type="caution">
    <text evidence="4">The sequence shown here is derived from an EMBL/GenBank/DDBJ whole genome shotgun (WGS) entry which is preliminary data.</text>
</comment>
<dbReference type="NCBIfam" id="NF047779">
    <property type="entry name" value="Omp85_fam"/>
    <property type="match status" value="1"/>
</dbReference>
<gene>
    <name evidence="4" type="ORF">IAC51_06795</name>
</gene>
<reference evidence="4" key="1">
    <citation type="submission" date="2020-10" db="EMBL/GenBank/DDBJ databases">
        <authorList>
            <person name="Gilroy R."/>
        </authorList>
    </citation>
    <scope>NUCLEOTIDE SEQUENCE</scope>
    <source>
        <strain evidence="4">3924</strain>
    </source>
</reference>
<accession>A0A940DKD7</accession>
<dbReference type="Gene3D" id="2.40.160.50">
    <property type="entry name" value="membrane protein fhac: a member of the omp85/tpsb transporter family"/>
    <property type="match status" value="1"/>
</dbReference>
<evidence type="ECO:0000313" key="4">
    <source>
        <dbReference type="EMBL" id="MBO8440343.1"/>
    </source>
</evidence>
<organism evidence="4 5">
    <name type="scientific">Candidatus Aphodosoma intestinipullorum</name>
    <dbReference type="NCBI Taxonomy" id="2840674"/>
    <lineage>
        <taxon>Bacteria</taxon>
        <taxon>Pseudomonadati</taxon>
        <taxon>Bacteroidota</taxon>
        <taxon>Bacteroidia</taxon>
        <taxon>Bacteroidales</taxon>
        <taxon>Candidatus Aphodosoma</taxon>
    </lineage>
</organism>
<dbReference type="Proteomes" id="UP000712007">
    <property type="component" value="Unassembled WGS sequence"/>
</dbReference>
<evidence type="ECO:0000259" key="3">
    <source>
        <dbReference type="Pfam" id="PF01103"/>
    </source>
</evidence>
<dbReference type="EMBL" id="JADIMV010000116">
    <property type="protein sequence ID" value="MBO8440343.1"/>
    <property type="molecule type" value="Genomic_DNA"/>
</dbReference>
<dbReference type="GO" id="GO:0019867">
    <property type="term" value="C:outer membrane"/>
    <property type="evidence" value="ECO:0007669"/>
    <property type="project" value="InterPro"/>
</dbReference>
<evidence type="ECO:0000256" key="2">
    <source>
        <dbReference type="ARBA" id="ARBA00023136"/>
    </source>
</evidence>
<comment type="subcellular location">
    <subcellularLocation>
        <location evidence="1">Membrane</location>
    </subcellularLocation>
</comment>
<proteinExistence type="predicted"/>
<keyword evidence="2" id="KW-0472">Membrane</keyword>
<evidence type="ECO:0000256" key="1">
    <source>
        <dbReference type="ARBA" id="ARBA00004370"/>
    </source>
</evidence>
<protein>
    <submittedName>
        <fullName evidence="4">BamA/TamA family outer membrane protein</fullName>
    </submittedName>
</protein>
<feature type="domain" description="Bacterial surface antigen (D15)" evidence="3">
    <location>
        <begin position="177"/>
        <end position="453"/>
    </location>
</feature>
<evidence type="ECO:0000313" key="5">
    <source>
        <dbReference type="Proteomes" id="UP000712007"/>
    </source>
</evidence>
<reference evidence="4" key="2">
    <citation type="journal article" date="2021" name="PeerJ">
        <title>Extensive microbial diversity within the chicken gut microbiome revealed by metagenomics and culture.</title>
        <authorList>
            <person name="Gilroy R."/>
            <person name="Ravi A."/>
            <person name="Getino M."/>
            <person name="Pursley I."/>
            <person name="Horton D.L."/>
            <person name="Alikhan N.F."/>
            <person name="Baker D."/>
            <person name="Gharbi K."/>
            <person name="Hall N."/>
            <person name="Watson M."/>
            <person name="Adriaenssens E.M."/>
            <person name="Foster-Nyarko E."/>
            <person name="Jarju S."/>
            <person name="Secka A."/>
            <person name="Antonio M."/>
            <person name="Oren A."/>
            <person name="Chaudhuri R.R."/>
            <person name="La Ragione R."/>
            <person name="Hildebrand F."/>
            <person name="Pallen M.J."/>
        </authorList>
    </citation>
    <scope>NUCLEOTIDE SEQUENCE</scope>
    <source>
        <strain evidence="4">3924</strain>
    </source>
</reference>
<dbReference type="InterPro" id="IPR000184">
    <property type="entry name" value="Bac_surfAg_D15"/>
</dbReference>
<dbReference type="AlphaFoldDB" id="A0A940DKD7"/>
<dbReference type="Pfam" id="PF01103">
    <property type="entry name" value="Omp85"/>
    <property type="match status" value="1"/>
</dbReference>
<name>A0A940DKD7_9BACT</name>